<dbReference type="Proteomes" id="UP000593560">
    <property type="component" value="Unassembled WGS sequence"/>
</dbReference>
<dbReference type="PANTHER" id="PTHR46782:SF2">
    <property type="entry name" value="OS07G0545900 PROTEIN"/>
    <property type="match status" value="1"/>
</dbReference>
<dbReference type="AlphaFoldDB" id="A0A7J9G5N3"/>
<dbReference type="EMBL" id="JABFAD010000002">
    <property type="protein sequence ID" value="MBA0792880.1"/>
    <property type="molecule type" value="Genomic_DNA"/>
</dbReference>
<accession>A0A7J9G5N3</accession>
<evidence type="ECO:0000313" key="1">
    <source>
        <dbReference type="EMBL" id="MBA0792880.1"/>
    </source>
</evidence>
<dbReference type="InterPro" id="IPR044646">
    <property type="entry name" value="EMB1417-like"/>
</dbReference>
<protein>
    <submittedName>
        <fullName evidence="1">Uncharacterized protein</fullName>
    </submittedName>
</protein>
<sequence>MEKLMSKAELSKEMCTFPAMHPSNCGINEARINNDVNVGKGETSSAAVAVTIPIADIADTQVTKWMLNKGQGATMGTYDTLLLAFDMDNRVDEARSLWNM</sequence>
<evidence type="ECO:0000313" key="2">
    <source>
        <dbReference type="Proteomes" id="UP000593560"/>
    </source>
</evidence>
<dbReference type="PANTHER" id="PTHR46782">
    <property type="entry name" value="OS01G0757700 PROTEIN"/>
    <property type="match status" value="1"/>
</dbReference>
<keyword evidence="2" id="KW-1185">Reference proteome</keyword>
<feature type="non-terminal residue" evidence="1">
    <location>
        <position position="1"/>
    </location>
</feature>
<name>A0A7J9G5N3_9ROSI</name>
<gene>
    <name evidence="1" type="ORF">Gohar_017341</name>
</gene>
<organism evidence="1 2">
    <name type="scientific">Gossypium harknessii</name>
    <dbReference type="NCBI Taxonomy" id="34285"/>
    <lineage>
        <taxon>Eukaryota</taxon>
        <taxon>Viridiplantae</taxon>
        <taxon>Streptophyta</taxon>
        <taxon>Embryophyta</taxon>
        <taxon>Tracheophyta</taxon>
        <taxon>Spermatophyta</taxon>
        <taxon>Magnoliopsida</taxon>
        <taxon>eudicotyledons</taxon>
        <taxon>Gunneridae</taxon>
        <taxon>Pentapetalae</taxon>
        <taxon>rosids</taxon>
        <taxon>malvids</taxon>
        <taxon>Malvales</taxon>
        <taxon>Malvaceae</taxon>
        <taxon>Malvoideae</taxon>
        <taxon>Gossypium</taxon>
    </lineage>
</organism>
<comment type="caution">
    <text evidence="1">The sequence shown here is derived from an EMBL/GenBank/DDBJ whole genome shotgun (WGS) entry which is preliminary data.</text>
</comment>
<proteinExistence type="predicted"/>
<reference evidence="1 2" key="1">
    <citation type="journal article" date="2019" name="Genome Biol. Evol.">
        <title>Insights into the evolution of the New World diploid cottons (Gossypium, subgenus Houzingenia) based on genome sequencing.</title>
        <authorList>
            <person name="Grover C.E."/>
            <person name="Arick M.A. 2nd"/>
            <person name="Thrash A."/>
            <person name="Conover J.L."/>
            <person name="Sanders W.S."/>
            <person name="Peterson D.G."/>
            <person name="Frelichowski J.E."/>
            <person name="Scheffler J.A."/>
            <person name="Scheffler B.E."/>
            <person name="Wendel J.F."/>
        </authorList>
    </citation>
    <scope>NUCLEOTIDE SEQUENCE [LARGE SCALE GENOMIC DNA]</scope>
    <source>
        <strain evidence="1">0</strain>
        <tissue evidence="1">Leaf</tissue>
    </source>
</reference>
<dbReference type="OrthoDB" id="1001529at2759"/>